<evidence type="ECO:0000256" key="3">
    <source>
        <dbReference type="ARBA" id="ARBA00022679"/>
    </source>
</evidence>
<organism evidence="4 5">
    <name type="scientific">candidate division WS6 bacterium GW2011_GWA2_37_6</name>
    <dbReference type="NCBI Taxonomy" id="1619087"/>
    <lineage>
        <taxon>Bacteria</taxon>
        <taxon>Candidatus Dojkabacteria</taxon>
    </lineage>
</organism>
<protein>
    <recommendedName>
        <fullName evidence="6">Glycosyltransferase 2-like domain-containing protein</fullName>
    </recommendedName>
</protein>
<dbReference type="Gene3D" id="3.90.550.10">
    <property type="entry name" value="Spore Coat Polysaccharide Biosynthesis Protein SpsA, Chain A"/>
    <property type="match status" value="1"/>
</dbReference>
<dbReference type="PANTHER" id="PTHR43630:SF1">
    <property type="entry name" value="POLY-BETA-1,6-N-ACETYL-D-GLUCOSAMINE SYNTHASE"/>
    <property type="match status" value="1"/>
</dbReference>
<name>A0A0G0K6D0_9BACT</name>
<accession>A0A0G0K6D0</accession>
<reference evidence="4" key="1">
    <citation type="journal article" date="2015" name="Nature">
        <title>rRNA introns, odd ribosomes, and small enigmatic genomes across a large radiation of phyla.</title>
        <authorList>
            <person name="Brown C.T."/>
            <person name="Hug L.A."/>
            <person name="Thomas B.C."/>
            <person name="Sharon I."/>
            <person name="Castelle C.J."/>
            <person name="Singh A."/>
            <person name="Wilkins M.J."/>
            <person name="Williams K.H."/>
            <person name="Banfield J.F."/>
        </authorList>
    </citation>
    <scope>NUCLEOTIDE SEQUENCE [LARGE SCALE GENOMIC DNA]</scope>
</reference>
<keyword evidence="3" id="KW-0808">Transferase</keyword>
<evidence type="ECO:0000256" key="2">
    <source>
        <dbReference type="ARBA" id="ARBA00022676"/>
    </source>
</evidence>
<keyword evidence="2" id="KW-0328">Glycosyltransferase</keyword>
<dbReference type="Proteomes" id="UP000034852">
    <property type="component" value="Unassembled WGS sequence"/>
</dbReference>
<evidence type="ECO:0000313" key="4">
    <source>
        <dbReference type="EMBL" id="KKQ36181.1"/>
    </source>
</evidence>
<comment type="similarity">
    <text evidence="1">Belongs to the glycosyltransferase 2 family.</text>
</comment>
<dbReference type="InterPro" id="IPR029044">
    <property type="entry name" value="Nucleotide-diphossugar_trans"/>
</dbReference>
<dbReference type="AlphaFoldDB" id="A0A0G0K6D0"/>
<dbReference type="EMBL" id="LBTH01000006">
    <property type="protein sequence ID" value="KKQ36181.1"/>
    <property type="molecule type" value="Genomic_DNA"/>
</dbReference>
<comment type="caution">
    <text evidence="4">The sequence shown here is derived from an EMBL/GenBank/DDBJ whole genome shotgun (WGS) entry which is preliminary data.</text>
</comment>
<dbReference type="GO" id="GO:0016757">
    <property type="term" value="F:glycosyltransferase activity"/>
    <property type="evidence" value="ECO:0007669"/>
    <property type="project" value="UniProtKB-KW"/>
</dbReference>
<evidence type="ECO:0008006" key="6">
    <source>
        <dbReference type="Google" id="ProtNLM"/>
    </source>
</evidence>
<evidence type="ECO:0000256" key="1">
    <source>
        <dbReference type="ARBA" id="ARBA00006739"/>
    </source>
</evidence>
<proteinExistence type="inferred from homology"/>
<dbReference type="PANTHER" id="PTHR43630">
    <property type="entry name" value="POLY-BETA-1,6-N-ACETYL-D-GLUCOSAMINE SYNTHASE"/>
    <property type="match status" value="1"/>
</dbReference>
<dbReference type="SUPFAM" id="SSF53448">
    <property type="entry name" value="Nucleotide-diphospho-sugar transferases"/>
    <property type="match status" value="1"/>
</dbReference>
<sequence>MKIAIILTAFKEAGTVKKAVESLIDLAHSNYSDEISLIQVSPDEETLAAGKQSFDRIGNKKSKLIQVKDPGLGKPHALNLAIKKVSADTDIVFFTDGDIFLGKGAIGLIVKKFINNPNIAGVTGKPVSGDPKNYMMGYYGHLFAEANHYRRMIDLADAPQQRSKVFVRKHAFFPMSGYIMAVKRQILDFDLPEDVLVDDAYISYMIYNKGLDLAYEPAAIACIKYPKTLSDYFKQKKRSTGGYIQLWKYGIVKEETKSRGFWHELELFWFPFKYASNIRELIWSIFLFPIRFWLWARILLEQKVLKKSFKNVWTRVESTK</sequence>
<dbReference type="Pfam" id="PF13641">
    <property type="entry name" value="Glyco_tranf_2_3"/>
    <property type="match status" value="1"/>
</dbReference>
<gene>
    <name evidence="4" type="ORF">US52_C0006G0011</name>
</gene>
<evidence type="ECO:0000313" key="5">
    <source>
        <dbReference type="Proteomes" id="UP000034852"/>
    </source>
</evidence>